<evidence type="ECO:0000256" key="4">
    <source>
        <dbReference type="ARBA" id="ARBA00022989"/>
    </source>
</evidence>
<accession>A0A310SJ46</accession>
<dbReference type="CDD" id="cd00333">
    <property type="entry name" value="MIP"/>
    <property type="match status" value="1"/>
</dbReference>
<dbReference type="PRINTS" id="PR00783">
    <property type="entry name" value="MINTRINSICP"/>
</dbReference>
<feature type="transmembrane region" description="Helical" evidence="7">
    <location>
        <begin position="335"/>
        <end position="357"/>
    </location>
</feature>
<keyword evidence="9" id="KW-1185">Reference proteome</keyword>
<keyword evidence="3 6" id="KW-0812">Transmembrane</keyword>
<evidence type="ECO:0000256" key="6">
    <source>
        <dbReference type="RuleBase" id="RU000477"/>
    </source>
</evidence>
<feature type="transmembrane region" description="Helical" evidence="7">
    <location>
        <begin position="180"/>
        <end position="199"/>
    </location>
</feature>
<comment type="similarity">
    <text evidence="2 6">Belongs to the MIP/aquaporin (TC 1.A.8) family.</text>
</comment>
<dbReference type="PANTHER" id="PTHR19139:SF199">
    <property type="entry name" value="MIP17260P"/>
    <property type="match status" value="1"/>
</dbReference>
<dbReference type="PANTHER" id="PTHR19139">
    <property type="entry name" value="AQUAPORIN TRANSPORTER"/>
    <property type="match status" value="1"/>
</dbReference>
<dbReference type="Gene3D" id="1.20.1080.10">
    <property type="entry name" value="Glycerol uptake facilitator protein"/>
    <property type="match status" value="1"/>
</dbReference>
<dbReference type="InterPro" id="IPR034294">
    <property type="entry name" value="Aquaporin_transptr"/>
</dbReference>
<keyword evidence="5 7" id="KW-0472">Membrane</keyword>
<protein>
    <submittedName>
        <fullName evidence="8">Aquaporin AQPAn.G</fullName>
    </submittedName>
</protein>
<evidence type="ECO:0000256" key="7">
    <source>
        <dbReference type="SAM" id="Phobius"/>
    </source>
</evidence>
<dbReference type="OrthoDB" id="3222at2759"/>
<keyword evidence="4 7" id="KW-1133">Transmembrane helix</keyword>
<dbReference type="GO" id="GO:0015267">
    <property type="term" value="F:channel activity"/>
    <property type="evidence" value="ECO:0007669"/>
    <property type="project" value="InterPro"/>
</dbReference>
<evidence type="ECO:0000256" key="5">
    <source>
        <dbReference type="ARBA" id="ARBA00023136"/>
    </source>
</evidence>
<gene>
    <name evidence="8" type="ORF">WN48_07485</name>
</gene>
<feature type="transmembrane region" description="Helical" evidence="7">
    <location>
        <begin position="220"/>
        <end position="241"/>
    </location>
</feature>
<keyword evidence="6" id="KW-0813">Transport</keyword>
<evidence type="ECO:0000313" key="8">
    <source>
        <dbReference type="EMBL" id="OAD62818.1"/>
    </source>
</evidence>
<feature type="transmembrane region" description="Helical" evidence="7">
    <location>
        <begin position="291"/>
        <end position="308"/>
    </location>
</feature>
<organism evidence="8 9">
    <name type="scientific">Eufriesea mexicana</name>
    <dbReference type="NCBI Taxonomy" id="516756"/>
    <lineage>
        <taxon>Eukaryota</taxon>
        <taxon>Metazoa</taxon>
        <taxon>Ecdysozoa</taxon>
        <taxon>Arthropoda</taxon>
        <taxon>Hexapoda</taxon>
        <taxon>Insecta</taxon>
        <taxon>Pterygota</taxon>
        <taxon>Neoptera</taxon>
        <taxon>Endopterygota</taxon>
        <taxon>Hymenoptera</taxon>
        <taxon>Apocrita</taxon>
        <taxon>Aculeata</taxon>
        <taxon>Apoidea</taxon>
        <taxon>Anthophila</taxon>
        <taxon>Apidae</taxon>
        <taxon>Eufriesea</taxon>
    </lineage>
</organism>
<dbReference type="AlphaFoldDB" id="A0A310SJ46"/>
<name>A0A310SJ46_9HYME</name>
<comment type="subcellular location">
    <subcellularLocation>
        <location evidence="1">Membrane</location>
        <topology evidence="1">Multi-pass membrane protein</topology>
    </subcellularLocation>
</comment>
<evidence type="ECO:0000313" key="9">
    <source>
        <dbReference type="Proteomes" id="UP000250275"/>
    </source>
</evidence>
<evidence type="ECO:0000256" key="3">
    <source>
        <dbReference type="ARBA" id="ARBA00022692"/>
    </source>
</evidence>
<sequence length="380" mass="39978">MYCATAELKQRCYLEIVVRFNRDIPTLVASSRVPEQTQLDTYVRPVGFYAREPRQLSLSNSCRAFAFPRAAIAKLVTGSAAEKVTEKSLKQLRCLWTDLDHLQVEESLLALLKSRIATLLVGLGVVSATGSGAFENMMANIKEALGAGELTDKKAGLYRALIAEFLGTLLLNFFGCGAVITGNVVAISLAFGLAVATAIQGIGHVSGGHVNPAVPIIRGLLYVILQCIGAIAGSGILRALSPERMENALGVVSLSPGVTPVQGFGIEFFLAFVLVLVVCGACDAAKPDSKGIAPLIIGLSVSVGHIVGVPRTGAGMNPARSFGSAVVMGLFDNHWLYWVGPILGGMAAGLIYAFVIGPAKESESSNRPYTAAATDEKEVQ</sequence>
<feature type="transmembrane region" description="Helical" evidence="7">
    <location>
        <begin position="261"/>
        <end position="279"/>
    </location>
</feature>
<dbReference type="Proteomes" id="UP000250275">
    <property type="component" value="Unassembled WGS sequence"/>
</dbReference>
<reference evidence="8 9" key="1">
    <citation type="submission" date="2015-07" db="EMBL/GenBank/DDBJ databases">
        <title>The genome of Eufriesea mexicana.</title>
        <authorList>
            <person name="Pan H."/>
            <person name="Kapheim K."/>
        </authorList>
    </citation>
    <scope>NUCLEOTIDE SEQUENCE [LARGE SCALE GENOMIC DNA]</scope>
    <source>
        <strain evidence="8">0111107269</strain>
        <tissue evidence="8">Whole body</tissue>
    </source>
</reference>
<dbReference type="GO" id="GO:0005886">
    <property type="term" value="C:plasma membrane"/>
    <property type="evidence" value="ECO:0007669"/>
    <property type="project" value="TreeGrafter"/>
</dbReference>
<dbReference type="Pfam" id="PF00230">
    <property type="entry name" value="MIP"/>
    <property type="match status" value="1"/>
</dbReference>
<feature type="transmembrane region" description="Helical" evidence="7">
    <location>
        <begin position="155"/>
        <end position="174"/>
    </location>
</feature>
<evidence type="ECO:0000256" key="2">
    <source>
        <dbReference type="ARBA" id="ARBA00006175"/>
    </source>
</evidence>
<evidence type="ECO:0000256" key="1">
    <source>
        <dbReference type="ARBA" id="ARBA00004141"/>
    </source>
</evidence>
<proteinExistence type="inferred from homology"/>
<dbReference type="SUPFAM" id="SSF81338">
    <property type="entry name" value="Aquaporin-like"/>
    <property type="match status" value="1"/>
</dbReference>
<dbReference type="InterPro" id="IPR000425">
    <property type="entry name" value="MIP"/>
</dbReference>
<dbReference type="InterPro" id="IPR023271">
    <property type="entry name" value="Aquaporin-like"/>
</dbReference>
<dbReference type="EMBL" id="KQ759804">
    <property type="protein sequence ID" value="OAD62818.1"/>
    <property type="molecule type" value="Genomic_DNA"/>
</dbReference>